<dbReference type="AlphaFoldDB" id="A0A168EL29"/>
<proteinExistence type="predicted"/>
<accession>A0A168EL29</accession>
<evidence type="ECO:0000313" key="1">
    <source>
        <dbReference type="EMBL" id="KZS00158.1"/>
    </source>
</evidence>
<comment type="caution">
    <text evidence="1">The sequence shown here is derived from an EMBL/GenBank/DDBJ whole genome shotgun (WGS) entry which is preliminary data.</text>
</comment>
<sequence length="62" mass="7268">MTGEWMVTHGARNLGKKPFTWMALKFSNIISNCKLSGEKPNWLFQRHFQSMRTSIRIIPTRS</sequence>
<keyword evidence="2" id="KW-1185">Reference proteome</keyword>
<feature type="non-terminal residue" evidence="1">
    <location>
        <position position="62"/>
    </location>
</feature>
<dbReference type="EMBL" id="LRGB01011468">
    <property type="protein sequence ID" value="KZS00158.1"/>
    <property type="molecule type" value="Genomic_DNA"/>
</dbReference>
<protein>
    <submittedName>
        <fullName evidence="1">Uncharacterized protein</fullName>
    </submittedName>
</protein>
<name>A0A168EL29_9CRUS</name>
<evidence type="ECO:0000313" key="2">
    <source>
        <dbReference type="Proteomes" id="UP000076858"/>
    </source>
</evidence>
<gene>
    <name evidence="1" type="ORF">APZ42_003668</name>
</gene>
<organism evidence="1 2">
    <name type="scientific">Daphnia magna</name>
    <dbReference type="NCBI Taxonomy" id="35525"/>
    <lineage>
        <taxon>Eukaryota</taxon>
        <taxon>Metazoa</taxon>
        <taxon>Ecdysozoa</taxon>
        <taxon>Arthropoda</taxon>
        <taxon>Crustacea</taxon>
        <taxon>Branchiopoda</taxon>
        <taxon>Diplostraca</taxon>
        <taxon>Cladocera</taxon>
        <taxon>Anomopoda</taxon>
        <taxon>Daphniidae</taxon>
        <taxon>Daphnia</taxon>
    </lineage>
</organism>
<reference evidence="1 2" key="1">
    <citation type="submission" date="2016-03" db="EMBL/GenBank/DDBJ databases">
        <title>EvidentialGene: Evidence-directed Construction of Genes on Genomes.</title>
        <authorList>
            <person name="Gilbert D.G."/>
            <person name="Choi J.-H."/>
            <person name="Mockaitis K."/>
            <person name="Colbourne J."/>
            <person name="Pfrender M."/>
        </authorList>
    </citation>
    <scope>NUCLEOTIDE SEQUENCE [LARGE SCALE GENOMIC DNA]</scope>
    <source>
        <strain evidence="1 2">Xinb3</strain>
        <tissue evidence="1">Complete organism</tissue>
    </source>
</reference>
<dbReference type="Proteomes" id="UP000076858">
    <property type="component" value="Unassembled WGS sequence"/>
</dbReference>